<feature type="non-terminal residue" evidence="1">
    <location>
        <position position="42"/>
    </location>
</feature>
<gene>
    <name evidence="1" type="ORF">AFUS01_LOCUS27380</name>
</gene>
<dbReference type="Proteomes" id="UP000708208">
    <property type="component" value="Unassembled WGS sequence"/>
</dbReference>
<accession>A0A8J2PJW6</accession>
<name>A0A8J2PJW6_9HEXA</name>
<reference evidence="1" key="1">
    <citation type="submission" date="2021-06" db="EMBL/GenBank/DDBJ databases">
        <authorList>
            <person name="Hodson N. C."/>
            <person name="Mongue J. A."/>
            <person name="Jaron S. K."/>
        </authorList>
    </citation>
    <scope>NUCLEOTIDE SEQUENCE</scope>
</reference>
<evidence type="ECO:0000313" key="2">
    <source>
        <dbReference type="Proteomes" id="UP000708208"/>
    </source>
</evidence>
<proteinExistence type="predicted"/>
<evidence type="ECO:0000313" key="1">
    <source>
        <dbReference type="EMBL" id="CAG7816779.1"/>
    </source>
</evidence>
<dbReference type="AlphaFoldDB" id="A0A8J2PJW6"/>
<protein>
    <submittedName>
        <fullName evidence="1">Uncharacterized protein</fullName>
    </submittedName>
</protein>
<sequence>MKLTNTSAMADYFNGVLQQQQAQQPVCSNYSVNVNQTSPEYK</sequence>
<dbReference type="EMBL" id="CAJVCH010378168">
    <property type="protein sequence ID" value="CAG7816779.1"/>
    <property type="molecule type" value="Genomic_DNA"/>
</dbReference>
<keyword evidence="2" id="KW-1185">Reference proteome</keyword>
<comment type="caution">
    <text evidence="1">The sequence shown here is derived from an EMBL/GenBank/DDBJ whole genome shotgun (WGS) entry which is preliminary data.</text>
</comment>
<organism evidence="1 2">
    <name type="scientific">Allacma fusca</name>
    <dbReference type="NCBI Taxonomy" id="39272"/>
    <lineage>
        <taxon>Eukaryota</taxon>
        <taxon>Metazoa</taxon>
        <taxon>Ecdysozoa</taxon>
        <taxon>Arthropoda</taxon>
        <taxon>Hexapoda</taxon>
        <taxon>Collembola</taxon>
        <taxon>Symphypleona</taxon>
        <taxon>Sminthuridae</taxon>
        <taxon>Allacma</taxon>
    </lineage>
</organism>